<evidence type="ECO:0000259" key="3">
    <source>
        <dbReference type="Pfam" id="PF00535"/>
    </source>
</evidence>
<evidence type="ECO:0000256" key="2">
    <source>
        <dbReference type="SAM" id="Phobius"/>
    </source>
</evidence>
<dbReference type="GO" id="GO:0016757">
    <property type="term" value="F:glycosyltransferase activity"/>
    <property type="evidence" value="ECO:0007669"/>
    <property type="project" value="UniProtKB-KW"/>
</dbReference>
<sequence length="325" mass="35974">MTTGIGVVVIGRNEGQRLVRCLASLAGAAEQVVYVDSGSTDGSVQQAQTLGVEVLALDMAQPFTAARARNEGFNRLQQLLPGLRLVQFVDGDCEVVPGWVQSAAAFLDAQPQVAVVCGRRRERHPERSVYNLLCDLEWDTPSGEARACGGDALMRAGAFSAMGGYRAGLIAGEEPELCVRLRAAGWKVWRMDAEMTLHDAAMTRFGQWWQRSQRAGYAYAEGAALHGAPPERHWLRESRRAWWWGLGIPVLIALACMVVGAWGLLLALVYPLQAMRLARKGSRSRRENRLQALFLVLGKFPEMLGQARYFWRRMTAGKAQLIEYK</sequence>
<keyword evidence="2" id="KW-1133">Transmembrane helix</keyword>
<accession>A0ABX8NDL9</accession>
<evidence type="ECO:0000313" key="4">
    <source>
        <dbReference type="EMBL" id="QXH54089.1"/>
    </source>
</evidence>
<dbReference type="InterPro" id="IPR001173">
    <property type="entry name" value="Glyco_trans_2-like"/>
</dbReference>
<dbReference type="EC" id="2.4.-.-" evidence="4"/>
<keyword evidence="2" id="KW-0812">Transmembrane</keyword>
<protein>
    <submittedName>
        <fullName evidence="4">Glycosyltransferase</fullName>
        <ecNumber evidence="4">2.4.-.-</ecNumber>
    </submittedName>
</protein>
<keyword evidence="1" id="KW-1003">Cell membrane</keyword>
<keyword evidence="2" id="KW-0472">Membrane</keyword>
<dbReference type="PANTHER" id="PTHR43646">
    <property type="entry name" value="GLYCOSYLTRANSFERASE"/>
    <property type="match status" value="1"/>
</dbReference>
<keyword evidence="5" id="KW-1185">Reference proteome</keyword>
<organism evidence="4 5">
    <name type="scientific">Pseudomonas fakonensis</name>
    <dbReference type="NCBI Taxonomy" id="2842355"/>
    <lineage>
        <taxon>Bacteria</taxon>
        <taxon>Pseudomonadati</taxon>
        <taxon>Pseudomonadota</taxon>
        <taxon>Gammaproteobacteria</taxon>
        <taxon>Pseudomonadales</taxon>
        <taxon>Pseudomonadaceae</taxon>
        <taxon>Pseudomonas</taxon>
    </lineage>
</organism>
<name>A0ABX8NDL9_9PSED</name>
<dbReference type="Proteomes" id="UP001046350">
    <property type="component" value="Chromosome"/>
</dbReference>
<feature type="transmembrane region" description="Helical" evidence="2">
    <location>
        <begin position="242"/>
        <end position="269"/>
    </location>
</feature>
<dbReference type="EMBL" id="CP077076">
    <property type="protein sequence ID" value="QXH54089.1"/>
    <property type="molecule type" value="Genomic_DNA"/>
</dbReference>
<reference evidence="4" key="1">
    <citation type="journal article" date="2021" name="Microorganisms">
        <title>The Ever-Expanding Pseudomonas Genus: Description of 43 New Species and Partition of the Pseudomonas putida Group.</title>
        <authorList>
            <person name="Girard L."/>
            <person name="Lood C."/>
            <person name="Hofte M."/>
            <person name="Vandamme P."/>
            <person name="Rokni-Zadeh H."/>
            <person name="van Noort V."/>
            <person name="Lavigne R."/>
            <person name="De Mot R."/>
        </authorList>
    </citation>
    <scope>NUCLEOTIDE SEQUENCE</scope>
    <source>
        <strain evidence="4">COW40</strain>
    </source>
</reference>
<dbReference type="Pfam" id="PF00535">
    <property type="entry name" value="Glycos_transf_2"/>
    <property type="match status" value="1"/>
</dbReference>
<proteinExistence type="predicted"/>
<keyword evidence="4" id="KW-0808">Transferase</keyword>
<dbReference type="PANTHER" id="PTHR43646:SF6">
    <property type="entry name" value="PRE-MYCOFACTOCIN GLYCOSYLTRANSFERASE"/>
    <property type="match status" value="1"/>
</dbReference>
<feature type="domain" description="Glycosyltransferase 2-like" evidence="3">
    <location>
        <begin position="7"/>
        <end position="126"/>
    </location>
</feature>
<gene>
    <name evidence="4" type="ORF">KSS94_13600</name>
</gene>
<dbReference type="RefSeq" id="WP_217843482.1">
    <property type="nucleotide sequence ID" value="NZ_CP077076.1"/>
</dbReference>
<keyword evidence="1" id="KW-0997">Cell inner membrane</keyword>
<evidence type="ECO:0000256" key="1">
    <source>
        <dbReference type="ARBA" id="ARBA00022519"/>
    </source>
</evidence>
<evidence type="ECO:0000313" key="5">
    <source>
        <dbReference type="Proteomes" id="UP001046350"/>
    </source>
</evidence>
<keyword evidence="4" id="KW-0328">Glycosyltransferase</keyword>